<evidence type="ECO:0000256" key="5">
    <source>
        <dbReference type="ARBA" id="ARBA00023136"/>
    </source>
</evidence>
<dbReference type="PANTHER" id="PTHR33885">
    <property type="entry name" value="PHAGE SHOCK PROTEIN C"/>
    <property type="match status" value="1"/>
</dbReference>
<evidence type="ECO:0000313" key="9">
    <source>
        <dbReference type="Proteomes" id="UP001257909"/>
    </source>
</evidence>
<feature type="domain" description="Phage shock protein PspC N-terminal" evidence="7">
    <location>
        <begin position="15"/>
        <end position="65"/>
    </location>
</feature>
<dbReference type="PANTHER" id="PTHR33885:SF3">
    <property type="entry name" value="PHAGE SHOCK PROTEIN C"/>
    <property type="match status" value="1"/>
</dbReference>
<dbReference type="EMBL" id="JAVDWR010000003">
    <property type="protein sequence ID" value="MDR7120399.1"/>
    <property type="molecule type" value="Genomic_DNA"/>
</dbReference>
<proteinExistence type="predicted"/>
<keyword evidence="9" id="KW-1185">Reference proteome</keyword>
<comment type="subcellular location">
    <subcellularLocation>
        <location evidence="1">Cell membrane</location>
        <topology evidence="1">Single-pass membrane protein</topology>
    </subcellularLocation>
</comment>
<sequence>MSLEKDKSAWFVNKAKRKISGVCAGFAAFYDQPIWLVRAVVVLLALCFPVAVVVAYIAAALILPERWVY</sequence>
<evidence type="ECO:0000256" key="3">
    <source>
        <dbReference type="ARBA" id="ARBA00022692"/>
    </source>
</evidence>
<dbReference type="Pfam" id="PF04024">
    <property type="entry name" value="PspC"/>
    <property type="match status" value="1"/>
</dbReference>
<dbReference type="Proteomes" id="UP001257909">
    <property type="component" value="Unassembled WGS sequence"/>
</dbReference>
<keyword evidence="2" id="KW-1003">Cell membrane</keyword>
<evidence type="ECO:0000256" key="6">
    <source>
        <dbReference type="SAM" id="Phobius"/>
    </source>
</evidence>
<reference evidence="8 9" key="1">
    <citation type="submission" date="2023-07" db="EMBL/GenBank/DDBJ databases">
        <title>Sorghum-associated microbial communities from plants grown in Nebraska, USA.</title>
        <authorList>
            <person name="Schachtman D."/>
        </authorList>
    </citation>
    <scope>NUCLEOTIDE SEQUENCE [LARGE SCALE GENOMIC DNA]</scope>
    <source>
        <strain evidence="8 9">4138</strain>
    </source>
</reference>
<keyword evidence="4 6" id="KW-1133">Transmembrane helix</keyword>
<keyword evidence="5 6" id="KW-0472">Membrane</keyword>
<gene>
    <name evidence="8" type="ORF">J2W69_001333</name>
</gene>
<evidence type="ECO:0000256" key="4">
    <source>
        <dbReference type="ARBA" id="ARBA00022989"/>
    </source>
</evidence>
<dbReference type="InterPro" id="IPR052027">
    <property type="entry name" value="PspC"/>
</dbReference>
<name>A0ABU1VXG9_9GAMM</name>
<feature type="transmembrane region" description="Helical" evidence="6">
    <location>
        <begin position="35"/>
        <end position="63"/>
    </location>
</feature>
<dbReference type="InterPro" id="IPR007168">
    <property type="entry name" value="Phageshock_PspC_N"/>
</dbReference>
<accession>A0ABU1VXG9</accession>
<keyword evidence="3 6" id="KW-0812">Transmembrane</keyword>
<evidence type="ECO:0000313" key="8">
    <source>
        <dbReference type="EMBL" id="MDR7120399.1"/>
    </source>
</evidence>
<protein>
    <submittedName>
        <fullName evidence="8">Phage shock protein C</fullName>
    </submittedName>
</protein>
<evidence type="ECO:0000256" key="1">
    <source>
        <dbReference type="ARBA" id="ARBA00004162"/>
    </source>
</evidence>
<dbReference type="RefSeq" id="WP_310275818.1">
    <property type="nucleotide sequence ID" value="NZ_JAVDWR010000003.1"/>
</dbReference>
<organism evidence="8 9">
    <name type="scientific">Rheinheimera soli</name>
    <dbReference type="NCBI Taxonomy" id="443616"/>
    <lineage>
        <taxon>Bacteria</taxon>
        <taxon>Pseudomonadati</taxon>
        <taxon>Pseudomonadota</taxon>
        <taxon>Gammaproteobacteria</taxon>
        <taxon>Chromatiales</taxon>
        <taxon>Chromatiaceae</taxon>
        <taxon>Rheinheimera</taxon>
    </lineage>
</organism>
<comment type="caution">
    <text evidence="8">The sequence shown here is derived from an EMBL/GenBank/DDBJ whole genome shotgun (WGS) entry which is preliminary data.</text>
</comment>
<evidence type="ECO:0000259" key="7">
    <source>
        <dbReference type="Pfam" id="PF04024"/>
    </source>
</evidence>
<evidence type="ECO:0000256" key="2">
    <source>
        <dbReference type="ARBA" id="ARBA00022475"/>
    </source>
</evidence>